<dbReference type="Proteomes" id="UP000644699">
    <property type="component" value="Unassembled WGS sequence"/>
</dbReference>
<protein>
    <submittedName>
        <fullName evidence="4">Opacity-associated protein</fullName>
    </submittedName>
</protein>
<dbReference type="SUPFAM" id="SSF56925">
    <property type="entry name" value="OMPA-like"/>
    <property type="match status" value="1"/>
</dbReference>
<gene>
    <name evidence="4" type="ORF">GCM10011390_11310</name>
</gene>
<dbReference type="EMBL" id="BMIQ01000001">
    <property type="protein sequence ID" value="GGD94299.1"/>
    <property type="molecule type" value="Genomic_DNA"/>
</dbReference>
<dbReference type="InterPro" id="IPR011250">
    <property type="entry name" value="OMP/PagP_B-barrel"/>
</dbReference>
<proteinExistence type="predicted"/>
<sequence>MNAAGAGRRPSEDPPMQSAKSLVLLALLAAGLPASARAADILDQPIESPSYVPVEIGSSWYLRGDVAYDFERDIDTKFTNSYQDGFGATIGRDGSLGGASLDANAAYSAGFGYQVTDFLRGDLTAHYWQTDLSLSGSGLSDSACPTALAAGYACSGGDSEVKTWEVMANAYLDLGTFVGVTPYVGAGVGAARVKYDLSLPATCLTGTSCGAGFDVAMKNGEDDWRFAFALMGGASYDLTPNLKLDVGYRYVNIDSGEIGKVTAGGGTATLKDDGFDRHTIQAGLRYSLF</sequence>
<evidence type="ECO:0000259" key="3">
    <source>
        <dbReference type="Pfam" id="PF13505"/>
    </source>
</evidence>
<name>A0A916ZFN7_9HYPH</name>
<organism evidence="4 5">
    <name type="scientific">Aureimonas endophytica</name>
    <dbReference type="NCBI Taxonomy" id="2027858"/>
    <lineage>
        <taxon>Bacteria</taxon>
        <taxon>Pseudomonadati</taxon>
        <taxon>Pseudomonadota</taxon>
        <taxon>Alphaproteobacteria</taxon>
        <taxon>Hyphomicrobiales</taxon>
        <taxon>Aurantimonadaceae</taxon>
        <taxon>Aureimonas</taxon>
    </lineage>
</organism>
<reference evidence="4" key="2">
    <citation type="submission" date="2020-09" db="EMBL/GenBank/DDBJ databases">
        <authorList>
            <person name="Sun Q."/>
            <person name="Zhou Y."/>
        </authorList>
    </citation>
    <scope>NUCLEOTIDE SEQUENCE</scope>
    <source>
        <strain evidence="4">CGMCC 1.15367</strain>
    </source>
</reference>
<dbReference type="Gene3D" id="2.40.160.20">
    <property type="match status" value="1"/>
</dbReference>
<accession>A0A916ZFN7</accession>
<feature type="chain" id="PRO_5037885246" evidence="2">
    <location>
        <begin position="39"/>
        <end position="289"/>
    </location>
</feature>
<comment type="caution">
    <text evidence="4">The sequence shown here is derived from an EMBL/GenBank/DDBJ whole genome shotgun (WGS) entry which is preliminary data.</text>
</comment>
<dbReference type="AlphaFoldDB" id="A0A916ZFN7"/>
<keyword evidence="5" id="KW-1185">Reference proteome</keyword>
<evidence type="ECO:0000256" key="1">
    <source>
        <dbReference type="ARBA" id="ARBA00022729"/>
    </source>
</evidence>
<keyword evidence="1 2" id="KW-0732">Signal</keyword>
<reference evidence="4" key="1">
    <citation type="journal article" date="2014" name="Int. J. Syst. Evol. Microbiol.">
        <title>Complete genome sequence of Corynebacterium casei LMG S-19264T (=DSM 44701T), isolated from a smear-ripened cheese.</title>
        <authorList>
            <consortium name="US DOE Joint Genome Institute (JGI-PGF)"/>
            <person name="Walter F."/>
            <person name="Albersmeier A."/>
            <person name="Kalinowski J."/>
            <person name="Ruckert C."/>
        </authorList>
    </citation>
    <scope>NUCLEOTIDE SEQUENCE</scope>
    <source>
        <strain evidence="4">CGMCC 1.15367</strain>
    </source>
</reference>
<evidence type="ECO:0000313" key="5">
    <source>
        <dbReference type="Proteomes" id="UP000644699"/>
    </source>
</evidence>
<dbReference type="InterPro" id="IPR027385">
    <property type="entry name" value="Beta-barrel_OMP"/>
</dbReference>
<feature type="domain" description="Outer membrane protein beta-barrel" evidence="3">
    <location>
        <begin position="25"/>
        <end position="286"/>
    </location>
</feature>
<evidence type="ECO:0000313" key="4">
    <source>
        <dbReference type="EMBL" id="GGD94299.1"/>
    </source>
</evidence>
<evidence type="ECO:0000256" key="2">
    <source>
        <dbReference type="SAM" id="SignalP"/>
    </source>
</evidence>
<feature type="signal peptide" evidence="2">
    <location>
        <begin position="1"/>
        <end position="38"/>
    </location>
</feature>
<dbReference type="Pfam" id="PF13505">
    <property type="entry name" value="OMP_b-brl"/>
    <property type="match status" value="1"/>
</dbReference>